<dbReference type="Proteomes" id="UP000006859">
    <property type="component" value="Chromosome"/>
</dbReference>
<proteinExistence type="predicted"/>
<dbReference type="KEGG" id="ddd:Dda3937_03596"/>
<keyword evidence="2" id="KW-1185">Reference proteome</keyword>
<dbReference type="Pfam" id="PF03743">
    <property type="entry name" value="TrbI"/>
    <property type="match status" value="1"/>
</dbReference>
<name>E0SK54_DICD3</name>
<dbReference type="AlphaFoldDB" id="E0SK54"/>
<dbReference type="HOGENOM" id="CLU_3024819_0_0_6"/>
<gene>
    <name evidence="1" type="ordered locus">Dda3937_03596</name>
</gene>
<evidence type="ECO:0000313" key="2">
    <source>
        <dbReference type="Proteomes" id="UP000006859"/>
    </source>
</evidence>
<evidence type="ECO:0000313" key="1">
    <source>
        <dbReference type="EMBL" id="ADM97968.1"/>
    </source>
</evidence>
<organism evidence="1 2">
    <name type="scientific">Dickeya dadantii (strain 3937)</name>
    <name type="common">Erwinia chrysanthemi (strain 3937)</name>
    <dbReference type="NCBI Taxonomy" id="198628"/>
    <lineage>
        <taxon>Bacteria</taxon>
        <taxon>Pseudomonadati</taxon>
        <taxon>Pseudomonadota</taxon>
        <taxon>Gammaproteobacteria</taxon>
        <taxon>Enterobacterales</taxon>
        <taxon>Pectobacteriaceae</taxon>
        <taxon>Dickeya</taxon>
    </lineage>
</organism>
<sequence length="55" mass="6306">MQDSVSQAGQELTRRNLDIQPTLTERPGLPVRIIVNRDLVLRPYQPLFFNQGSAR</sequence>
<reference evidence="1 2" key="1">
    <citation type="journal article" date="2011" name="J. Bacteriol.">
        <title>Genome sequence of the plant-pathogenic bacterium Dickeya dadantii 3937.</title>
        <authorList>
            <person name="Glasner J.D."/>
            <person name="Yang C.H."/>
            <person name="Reverchon S."/>
            <person name="Hugouvieux-Cotte-Pattat N."/>
            <person name="Condemine G."/>
            <person name="Bohin J.P."/>
            <person name="Van Gijsegem F."/>
            <person name="Yang S."/>
            <person name="Franza T."/>
            <person name="Expert D."/>
            <person name="Plunkett G. III"/>
            <person name="San Francisco M.J."/>
            <person name="Charkowski A.O."/>
            <person name="Py B."/>
            <person name="Bell K."/>
            <person name="Rauscher L."/>
            <person name="Rodriguez-Palenzuela P."/>
            <person name="Toussaint A."/>
            <person name="Holeva M.C."/>
            <person name="He S.Y."/>
            <person name="Douet V."/>
            <person name="Boccara M."/>
            <person name="Blanco C."/>
            <person name="Toth I."/>
            <person name="Anderson B.D."/>
            <person name="Biehl B.S."/>
            <person name="Mau B."/>
            <person name="Flynn S.M."/>
            <person name="Barras F."/>
            <person name="Lindeberg M."/>
            <person name="Birch P.R."/>
            <person name="Tsuyumu S."/>
            <person name="Shi X."/>
            <person name="Hibbing M."/>
            <person name="Yap M.N."/>
            <person name="Carpentier M."/>
            <person name="Dassa E."/>
            <person name="Umehara M."/>
            <person name="Kim J.F."/>
            <person name="Rusch M."/>
            <person name="Soni P."/>
            <person name="Mayhew G.F."/>
            <person name="Fouts D.E."/>
            <person name="Gill S.R."/>
            <person name="Blattner F.R."/>
            <person name="Keen N.T."/>
            <person name="Perna N.T."/>
        </authorList>
    </citation>
    <scope>NUCLEOTIDE SEQUENCE [LARGE SCALE GENOMIC DNA]</scope>
    <source>
        <strain evidence="1 2">3937</strain>
    </source>
</reference>
<dbReference type="STRING" id="198628.Dda3937_03596"/>
<accession>E0SK54</accession>
<dbReference type="InterPro" id="IPR005498">
    <property type="entry name" value="T4SS_VirB10/TraB/TrbI"/>
</dbReference>
<dbReference type="eggNOG" id="COG2948">
    <property type="taxonomic scope" value="Bacteria"/>
</dbReference>
<protein>
    <submittedName>
        <fullName evidence="1">Conjugative transfer protein TrbI</fullName>
    </submittedName>
</protein>
<dbReference type="EMBL" id="CP002038">
    <property type="protein sequence ID" value="ADM97968.1"/>
    <property type="molecule type" value="Genomic_DNA"/>
</dbReference>